<protein>
    <submittedName>
        <fullName evidence="2">Uncharacterized protein</fullName>
    </submittedName>
</protein>
<keyword evidence="1" id="KW-0472">Membrane</keyword>
<evidence type="ECO:0000313" key="3">
    <source>
        <dbReference type="Proteomes" id="UP000185911"/>
    </source>
</evidence>
<sequence length="63" mass="6822">MYRCGAITQPLEVLAQRMPQWLRWAVSPLASVLAVLAVRWVAAGKGCDCDAELKPTSGPDAPR</sequence>
<evidence type="ECO:0000313" key="2">
    <source>
        <dbReference type="EMBL" id="OLP08580.1"/>
    </source>
</evidence>
<name>A0A1Q8YKZ9_9BURK</name>
<evidence type="ECO:0000256" key="1">
    <source>
        <dbReference type="SAM" id="Phobius"/>
    </source>
</evidence>
<reference evidence="2 3" key="1">
    <citation type="submission" date="2017-01" db="EMBL/GenBank/DDBJ databases">
        <title>Genome sequence of Rhodoferax antarcticus ANT.BR, a psychrophilic purple nonsulfur bacterium from an Antarctic microbial mat.</title>
        <authorList>
            <person name="Baker J."/>
            <person name="Riester C."/>
            <person name="Skinner B."/>
            <person name="Newell A."/>
            <person name="Swingley W."/>
            <person name="Madigan M."/>
            <person name="Jung D."/>
            <person name="Asao M."/>
            <person name="Chen M."/>
            <person name="Loughlin P."/>
            <person name="Pan H."/>
            <person name="Lin S."/>
            <person name="Li N."/>
            <person name="Shaw J."/>
            <person name="Prado M."/>
            <person name="Sherman C."/>
            <person name="Li X."/>
            <person name="Tang J."/>
            <person name="Blankenship R."/>
            <person name="Zhao T."/>
            <person name="Touchman J."/>
            <person name="Sattley M."/>
        </authorList>
    </citation>
    <scope>NUCLEOTIDE SEQUENCE [LARGE SCALE GENOMIC DNA]</scope>
    <source>
        <strain evidence="2 3">ANT.BR</strain>
    </source>
</reference>
<dbReference type="Proteomes" id="UP000185911">
    <property type="component" value="Unassembled WGS sequence"/>
</dbReference>
<comment type="caution">
    <text evidence="2">The sequence shown here is derived from an EMBL/GenBank/DDBJ whole genome shotgun (WGS) entry which is preliminary data.</text>
</comment>
<feature type="transmembrane region" description="Helical" evidence="1">
    <location>
        <begin position="21"/>
        <end position="42"/>
    </location>
</feature>
<proteinExistence type="predicted"/>
<keyword evidence="3" id="KW-1185">Reference proteome</keyword>
<dbReference type="STRING" id="81479.RA876_15025"/>
<dbReference type="AlphaFoldDB" id="A0A1Q8YKZ9"/>
<dbReference type="EMBL" id="MSYM01000001">
    <property type="protein sequence ID" value="OLP08580.1"/>
    <property type="molecule type" value="Genomic_DNA"/>
</dbReference>
<keyword evidence="1" id="KW-0812">Transmembrane</keyword>
<keyword evidence="1" id="KW-1133">Transmembrane helix</keyword>
<accession>A0A1Q8YKZ9</accession>
<gene>
    <name evidence="2" type="ORF">BLL52_0188</name>
</gene>
<organism evidence="2 3">
    <name type="scientific">Rhodoferax antarcticus ANT.BR</name>
    <dbReference type="NCBI Taxonomy" id="1111071"/>
    <lineage>
        <taxon>Bacteria</taxon>
        <taxon>Pseudomonadati</taxon>
        <taxon>Pseudomonadota</taxon>
        <taxon>Betaproteobacteria</taxon>
        <taxon>Burkholderiales</taxon>
        <taxon>Comamonadaceae</taxon>
        <taxon>Rhodoferax</taxon>
    </lineage>
</organism>